<accession>A0AAV4VJ37</accession>
<reference evidence="2 3" key="1">
    <citation type="submission" date="2021-06" db="EMBL/GenBank/DDBJ databases">
        <title>Caerostris darwini draft genome.</title>
        <authorList>
            <person name="Kono N."/>
            <person name="Arakawa K."/>
        </authorList>
    </citation>
    <scope>NUCLEOTIDE SEQUENCE [LARGE SCALE GENOMIC DNA]</scope>
</reference>
<dbReference type="EMBL" id="BPLQ01013114">
    <property type="protein sequence ID" value="GIY69854.1"/>
    <property type="molecule type" value="Genomic_DNA"/>
</dbReference>
<evidence type="ECO:0000313" key="2">
    <source>
        <dbReference type="EMBL" id="GIY69854.1"/>
    </source>
</evidence>
<organism evidence="2 3">
    <name type="scientific">Caerostris darwini</name>
    <dbReference type="NCBI Taxonomy" id="1538125"/>
    <lineage>
        <taxon>Eukaryota</taxon>
        <taxon>Metazoa</taxon>
        <taxon>Ecdysozoa</taxon>
        <taxon>Arthropoda</taxon>
        <taxon>Chelicerata</taxon>
        <taxon>Arachnida</taxon>
        <taxon>Araneae</taxon>
        <taxon>Araneomorphae</taxon>
        <taxon>Entelegynae</taxon>
        <taxon>Araneoidea</taxon>
        <taxon>Araneidae</taxon>
        <taxon>Caerostris</taxon>
    </lineage>
</organism>
<evidence type="ECO:0000313" key="3">
    <source>
        <dbReference type="Proteomes" id="UP001054837"/>
    </source>
</evidence>
<proteinExistence type="predicted"/>
<keyword evidence="1" id="KW-0812">Transmembrane</keyword>
<protein>
    <submittedName>
        <fullName evidence="2">Uncharacterized protein</fullName>
    </submittedName>
</protein>
<comment type="caution">
    <text evidence="2">The sequence shown here is derived from an EMBL/GenBank/DDBJ whole genome shotgun (WGS) entry which is preliminary data.</text>
</comment>
<name>A0AAV4VJ37_9ARAC</name>
<keyword evidence="1" id="KW-0472">Membrane</keyword>
<dbReference type="AlphaFoldDB" id="A0AAV4VJ37"/>
<evidence type="ECO:0000256" key="1">
    <source>
        <dbReference type="SAM" id="Phobius"/>
    </source>
</evidence>
<keyword evidence="3" id="KW-1185">Reference proteome</keyword>
<gene>
    <name evidence="2" type="primary">AVEN_202373_1</name>
    <name evidence="2" type="ORF">CDAR_174151</name>
</gene>
<sequence>MQNHTHMKKFIWLYYIGLYIFTGAEILKTISIMLSAHQIFNENSEVTSIKNVKTNTNSKGLGLKNSTNFNMSSVKQKESVSEEFEKYPEVENMYIYDDSDDEYEHFLPKSERITKSEIEFLLPSCFIQRFQENSVNDLPSISLENMEDLDRSPCHSINYSDLLFDDSTLQLIAEPW</sequence>
<feature type="transmembrane region" description="Helical" evidence="1">
    <location>
        <begin position="12"/>
        <end position="34"/>
    </location>
</feature>
<dbReference type="Proteomes" id="UP001054837">
    <property type="component" value="Unassembled WGS sequence"/>
</dbReference>
<keyword evidence="1" id="KW-1133">Transmembrane helix</keyword>